<comment type="caution">
    <text evidence="3">The sequence shown here is derived from an EMBL/GenBank/DDBJ whole genome shotgun (WGS) entry which is preliminary data.</text>
</comment>
<protein>
    <submittedName>
        <fullName evidence="3">Uncharacterized protein</fullName>
    </submittedName>
</protein>
<evidence type="ECO:0000313" key="4">
    <source>
        <dbReference type="Proteomes" id="UP000237000"/>
    </source>
</evidence>
<evidence type="ECO:0000256" key="2">
    <source>
        <dbReference type="SAM" id="Phobius"/>
    </source>
</evidence>
<dbReference type="EMBL" id="JXTC01000060">
    <property type="protein sequence ID" value="PON93190.1"/>
    <property type="molecule type" value="Genomic_DNA"/>
</dbReference>
<keyword evidence="2" id="KW-1133">Transmembrane helix</keyword>
<evidence type="ECO:0000256" key="1">
    <source>
        <dbReference type="SAM" id="MobiDB-lite"/>
    </source>
</evidence>
<dbReference type="Proteomes" id="UP000237000">
    <property type="component" value="Unassembled WGS sequence"/>
</dbReference>
<dbReference type="OrthoDB" id="10425363at2759"/>
<feature type="region of interest" description="Disordered" evidence="1">
    <location>
        <begin position="75"/>
        <end position="101"/>
    </location>
</feature>
<dbReference type="InParanoid" id="A0A2P5F5X0"/>
<keyword evidence="2" id="KW-0472">Membrane</keyword>
<feature type="transmembrane region" description="Helical" evidence="2">
    <location>
        <begin position="53"/>
        <end position="71"/>
    </location>
</feature>
<sequence length="101" mass="11464">YRNQVGLNLMIHTSKRAEVVGAGQGLEKFQLLLYLVLVLLHLPLPTGTTTTPWTLTLTLTHLIIILYMPHISKLGPQRRRKPSGSERNPEISMTQNPNRRL</sequence>
<organism evidence="3 4">
    <name type="scientific">Trema orientale</name>
    <name type="common">Charcoal tree</name>
    <name type="synonym">Celtis orientalis</name>
    <dbReference type="NCBI Taxonomy" id="63057"/>
    <lineage>
        <taxon>Eukaryota</taxon>
        <taxon>Viridiplantae</taxon>
        <taxon>Streptophyta</taxon>
        <taxon>Embryophyta</taxon>
        <taxon>Tracheophyta</taxon>
        <taxon>Spermatophyta</taxon>
        <taxon>Magnoliopsida</taxon>
        <taxon>eudicotyledons</taxon>
        <taxon>Gunneridae</taxon>
        <taxon>Pentapetalae</taxon>
        <taxon>rosids</taxon>
        <taxon>fabids</taxon>
        <taxon>Rosales</taxon>
        <taxon>Cannabaceae</taxon>
        <taxon>Trema</taxon>
    </lineage>
</organism>
<evidence type="ECO:0000313" key="3">
    <source>
        <dbReference type="EMBL" id="PON93190.1"/>
    </source>
</evidence>
<keyword evidence="2" id="KW-0812">Transmembrane</keyword>
<feature type="non-terminal residue" evidence="3">
    <location>
        <position position="1"/>
    </location>
</feature>
<name>A0A2P5F5X0_TREOI</name>
<dbReference type="AlphaFoldDB" id="A0A2P5F5X0"/>
<proteinExistence type="predicted"/>
<feature type="compositionally biased region" description="Polar residues" evidence="1">
    <location>
        <begin position="91"/>
        <end position="101"/>
    </location>
</feature>
<reference evidence="4" key="1">
    <citation type="submission" date="2016-06" db="EMBL/GenBank/DDBJ databases">
        <title>Parallel loss of symbiosis genes in relatives of nitrogen-fixing non-legume Parasponia.</title>
        <authorList>
            <person name="Van Velzen R."/>
            <person name="Holmer R."/>
            <person name="Bu F."/>
            <person name="Rutten L."/>
            <person name="Van Zeijl A."/>
            <person name="Liu W."/>
            <person name="Santuari L."/>
            <person name="Cao Q."/>
            <person name="Sharma T."/>
            <person name="Shen D."/>
            <person name="Roswanjaya Y."/>
            <person name="Wardhani T."/>
            <person name="Kalhor M.S."/>
            <person name="Jansen J."/>
            <person name="Van den Hoogen J."/>
            <person name="Gungor B."/>
            <person name="Hartog M."/>
            <person name="Hontelez J."/>
            <person name="Verver J."/>
            <person name="Yang W.-C."/>
            <person name="Schijlen E."/>
            <person name="Repin R."/>
            <person name="Schilthuizen M."/>
            <person name="Schranz E."/>
            <person name="Heidstra R."/>
            <person name="Miyata K."/>
            <person name="Fedorova E."/>
            <person name="Kohlen W."/>
            <person name="Bisseling T."/>
            <person name="Smit S."/>
            <person name="Geurts R."/>
        </authorList>
    </citation>
    <scope>NUCLEOTIDE SEQUENCE [LARGE SCALE GENOMIC DNA]</scope>
    <source>
        <strain evidence="4">cv. RG33-2</strain>
    </source>
</reference>
<gene>
    <name evidence="3" type="ORF">TorRG33x02_110960</name>
</gene>
<accession>A0A2P5F5X0</accession>
<feature type="transmembrane region" description="Helical" evidence="2">
    <location>
        <begin position="31"/>
        <end position="47"/>
    </location>
</feature>
<keyword evidence="4" id="KW-1185">Reference proteome</keyword>